<feature type="transmembrane region" description="Helical" evidence="1">
    <location>
        <begin position="125"/>
        <end position="149"/>
    </location>
</feature>
<proteinExistence type="predicted"/>
<evidence type="ECO:0000256" key="1">
    <source>
        <dbReference type="SAM" id="Phobius"/>
    </source>
</evidence>
<reference evidence="2 3" key="2">
    <citation type="submission" date="2019-05" db="EMBL/GenBank/DDBJ databases">
        <title>Glycomyces buryatensis sp. nov.</title>
        <authorList>
            <person name="Nikitina E."/>
        </authorList>
    </citation>
    <scope>NUCLEOTIDE SEQUENCE [LARGE SCALE GENOMIC DNA]</scope>
    <source>
        <strain evidence="2 3">18</strain>
    </source>
</reference>
<sequence>MHPWTAALLGLVAALPFIAAAWRTTPRRLPRPSFRSRSGRLMWTVAAAVAAAGLAGWIGVSAAAGPYQLGALMVFAAAVPGIALCDAVTRRIPFPIAWTLGTVFAAAAVLGFLADRDPGPAKLALVGAGIALLALGSVAFFSGGGIARGDIAIGTVYALPLGMLEVRAVAWWLLLSLLLAVPVAAVRLRQRGKSHRMPLGPFLMAGWALTLLVV</sequence>
<keyword evidence="1" id="KW-0472">Membrane</keyword>
<accession>A0A4S8Q032</accession>
<feature type="transmembrane region" description="Helical" evidence="1">
    <location>
        <begin position="69"/>
        <end position="89"/>
    </location>
</feature>
<protein>
    <recommendedName>
        <fullName evidence="4">Prepilin type IV endopeptidase peptidase domain-containing protein</fullName>
    </recommendedName>
</protein>
<dbReference type="RefSeq" id="WP_136536869.1">
    <property type="nucleotide sequence ID" value="NZ_STGY01000073.1"/>
</dbReference>
<gene>
    <name evidence="2" type="ORF">FAB82_22835</name>
</gene>
<keyword evidence="1" id="KW-1133">Transmembrane helix</keyword>
<evidence type="ECO:0000313" key="3">
    <source>
        <dbReference type="Proteomes" id="UP000308760"/>
    </source>
</evidence>
<reference evidence="3" key="1">
    <citation type="submission" date="2019-04" db="EMBL/GenBank/DDBJ databases">
        <title>Nocardioides xinjiangensis sp. nov.</title>
        <authorList>
            <person name="Liu S."/>
        </authorList>
    </citation>
    <scope>NUCLEOTIDE SEQUENCE [LARGE SCALE GENOMIC DNA]</scope>
    <source>
        <strain evidence="3">18</strain>
    </source>
</reference>
<evidence type="ECO:0000313" key="2">
    <source>
        <dbReference type="EMBL" id="THV35712.1"/>
    </source>
</evidence>
<keyword evidence="1" id="KW-0812">Transmembrane</keyword>
<feature type="transmembrane region" description="Helical" evidence="1">
    <location>
        <begin position="169"/>
        <end position="188"/>
    </location>
</feature>
<feature type="transmembrane region" description="Helical" evidence="1">
    <location>
        <begin position="95"/>
        <end position="113"/>
    </location>
</feature>
<dbReference type="EMBL" id="STGY01000073">
    <property type="protein sequence ID" value="THV35712.1"/>
    <property type="molecule type" value="Genomic_DNA"/>
</dbReference>
<keyword evidence="3" id="KW-1185">Reference proteome</keyword>
<organism evidence="2 3">
    <name type="scientific">Glycomyces buryatensis</name>
    <dbReference type="NCBI Taxonomy" id="2570927"/>
    <lineage>
        <taxon>Bacteria</taxon>
        <taxon>Bacillati</taxon>
        <taxon>Actinomycetota</taxon>
        <taxon>Actinomycetes</taxon>
        <taxon>Glycomycetales</taxon>
        <taxon>Glycomycetaceae</taxon>
        <taxon>Glycomyces</taxon>
    </lineage>
</organism>
<name>A0A4S8Q032_9ACTN</name>
<feature type="transmembrane region" description="Helical" evidence="1">
    <location>
        <begin position="41"/>
        <end position="62"/>
    </location>
</feature>
<dbReference type="Proteomes" id="UP000308760">
    <property type="component" value="Unassembled WGS sequence"/>
</dbReference>
<comment type="caution">
    <text evidence="2">The sequence shown here is derived from an EMBL/GenBank/DDBJ whole genome shotgun (WGS) entry which is preliminary data.</text>
</comment>
<evidence type="ECO:0008006" key="4">
    <source>
        <dbReference type="Google" id="ProtNLM"/>
    </source>
</evidence>
<dbReference type="AlphaFoldDB" id="A0A4S8Q032"/>